<dbReference type="Proteomes" id="UP000002774">
    <property type="component" value="Chromosome"/>
</dbReference>
<proteinExistence type="predicted"/>
<gene>
    <name evidence="1" type="ORF">Mucpa_5989</name>
</gene>
<evidence type="ECO:0000313" key="2">
    <source>
        <dbReference type="Proteomes" id="UP000002774"/>
    </source>
</evidence>
<accession>H1YB15</accession>
<dbReference type="STRING" id="714943.Mucpa_5989"/>
<dbReference type="EMBL" id="CM001403">
    <property type="protein sequence ID" value="EHQ30048.1"/>
    <property type="molecule type" value="Genomic_DNA"/>
</dbReference>
<sequence length="66" mass="7401">MINRELIPRYKELRQSNLQVIQGELAERLCFRAIASSLAMTVGGEVNLQTGPTYVEIASYLAMTLK</sequence>
<name>H1YB15_9SPHI</name>
<dbReference type="AlphaFoldDB" id="H1YB15"/>
<reference evidence="1" key="1">
    <citation type="submission" date="2011-09" db="EMBL/GenBank/DDBJ databases">
        <title>The permanent draft genome of Mucilaginibacter paludis DSM 18603.</title>
        <authorList>
            <consortium name="US DOE Joint Genome Institute (JGI-PGF)"/>
            <person name="Lucas S."/>
            <person name="Han J."/>
            <person name="Lapidus A."/>
            <person name="Bruce D."/>
            <person name="Goodwin L."/>
            <person name="Pitluck S."/>
            <person name="Peters L."/>
            <person name="Kyrpides N."/>
            <person name="Mavromatis K."/>
            <person name="Ivanova N."/>
            <person name="Mikhailova N."/>
            <person name="Held B."/>
            <person name="Detter J.C."/>
            <person name="Tapia R."/>
            <person name="Han C."/>
            <person name="Land M."/>
            <person name="Hauser L."/>
            <person name="Markowitz V."/>
            <person name="Cheng J.-F."/>
            <person name="Hugenholtz P."/>
            <person name="Woyke T."/>
            <person name="Wu D."/>
            <person name="Tindall B."/>
            <person name="Brambilla E."/>
            <person name="Klenk H.-P."/>
            <person name="Eisen J.A."/>
        </authorList>
    </citation>
    <scope>NUCLEOTIDE SEQUENCE [LARGE SCALE GENOMIC DNA]</scope>
    <source>
        <strain evidence="1">DSM 18603</strain>
    </source>
</reference>
<protein>
    <submittedName>
        <fullName evidence="1">Uncharacterized protein</fullName>
    </submittedName>
</protein>
<keyword evidence="2" id="KW-1185">Reference proteome</keyword>
<organism evidence="1 2">
    <name type="scientific">Mucilaginibacter paludis DSM 18603</name>
    <dbReference type="NCBI Taxonomy" id="714943"/>
    <lineage>
        <taxon>Bacteria</taxon>
        <taxon>Pseudomonadati</taxon>
        <taxon>Bacteroidota</taxon>
        <taxon>Sphingobacteriia</taxon>
        <taxon>Sphingobacteriales</taxon>
        <taxon>Sphingobacteriaceae</taxon>
        <taxon>Mucilaginibacter</taxon>
    </lineage>
</organism>
<dbReference type="HOGENOM" id="CLU_2826443_0_0_10"/>
<evidence type="ECO:0000313" key="1">
    <source>
        <dbReference type="EMBL" id="EHQ30048.1"/>
    </source>
</evidence>